<evidence type="ECO:0000313" key="2">
    <source>
        <dbReference type="EMBL" id="RQO94691.1"/>
    </source>
</evidence>
<sequence>MKMLAGLRLAPPWLSPPWAVAITSVPPPANRNTHTQNTFFNHHPPFSLLFIFFPDNAVSNLLHSSHPQLPPPWPTNFSNFPPRSQTNNHVTCPPPPANQSPPPPRKNPLKKPSFFTVEPTTVTS</sequence>
<proteinExistence type="predicted"/>
<dbReference type="Gramene" id="Potri.008G148266.1.v4.1">
    <property type="protein sequence ID" value="Potri.008G148266.1.v4.1"/>
    <property type="gene ID" value="Potri.008G148266.v4.1"/>
</dbReference>
<reference evidence="2 3" key="1">
    <citation type="journal article" date="2006" name="Science">
        <title>The genome of black cottonwood, Populus trichocarpa (Torr. &amp; Gray).</title>
        <authorList>
            <person name="Tuskan G.A."/>
            <person name="Difazio S."/>
            <person name="Jansson S."/>
            <person name="Bohlmann J."/>
            <person name="Grigoriev I."/>
            <person name="Hellsten U."/>
            <person name="Putnam N."/>
            <person name="Ralph S."/>
            <person name="Rombauts S."/>
            <person name="Salamov A."/>
            <person name="Schein J."/>
            <person name="Sterck L."/>
            <person name="Aerts A."/>
            <person name="Bhalerao R.R."/>
            <person name="Bhalerao R.P."/>
            <person name="Blaudez D."/>
            <person name="Boerjan W."/>
            <person name="Brun A."/>
            <person name="Brunner A."/>
            <person name="Busov V."/>
            <person name="Campbell M."/>
            <person name="Carlson J."/>
            <person name="Chalot M."/>
            <person name="Chapman J."/>
            <person name="Chen G.L."/>
            <person name="Cooper D."/>
            <person name="Coutinho P.M."/>
            <person name="Couturier J."/>
            <person name="Covert S."/>
            <person name="Cronk Q."/>
            <person name="Cunningham R."/>
            <person name="Davis J."/>
            <person name="Degroeve S."/>
            <person name="Dejardin A."/>
            <person name="Depamphilis C."/>
            <person name="Detter J."/>
            <person name="Dirks B."/>
            <person name="Dubchak I."/>
            <person name="Duplessis S."/>
            <person name="Ehlting J."/>
            <person name="Ellis B."/>
            <person name="Gendler K."/>
            <person name="Goodstein D."/>
            <person name="Gribskov M."/>
            <person name="Grimwood J."/>
            <person name="Groover A."/>
            <person name="Gunter L."/>
            <person name="Hamberger B."/>
            <person name="Heinze B."/>
            <person name="Helariutta Y."/>
            <person name="Henrissat B."/>
            <person name="Holligan D."/>
            <person name="Holt R."/>
            <person name="Huang W."/>
            <person name="Islam-Faridi N."/>
            <person name="Jones S."/>
            <person name="Jones-Rhoades M."/>
            <person name="Jorgensen R."/>
            <person name="Joshi C."/>
            <person name="Kangasjarvi J."/>
            <person name="Karlsson J."/>
            <person name="Kelleher C."/>
            <person name="Kirkpatrick R."/>
            <person name="Kirst M."/>
            <person name="Kohler A."/>
            <person name="Kalluri U."/>
            <person name="Larimer F."/>
            <person name="Leebens-Mack J."/>
            <person name="Leple J.C."/>
            <person name="Locascio P."/>
            <person name="Lou Y."/>
            <person name="Lucas S."/>
            <person name="Martin F."/>
            <person name="Montanini B."/>
            <person name="Napoli C."/>
            <person name="Nelson D.R."/>
            <person name="Nelson C."/>
            <person name="Nieminen K."/>
            <person name="Nilsson O."/>
            <person name="Pereda V."/>
            <person name="Peter G."/>
            <person name="Philippe R."/>
            <person name="Pilate G."/>
            <person name="Poliakov A."/>
            <person name="Razumovskaya J."/>
            <person name="Richardson P."/>
            <person name="Rinaldi C."/>
            <person name="Ritland K."/>
            <person name="Rouze P."/>
            <person name="Ryaboy D."/>
            <person name="Schmutz J."/>
            <person name="Schrader J."/>
            <person name="Segerman B."/>
            <person name="Shin H."/>
            <person name="Siddiqui A."/>
            <person name="Sterky F."/>
            <person name="Terry A."/>
            <person name="Tsai C.J."/>
            <person name="Uberbacher E."/>
            <person name="Unneberg P."/>
            <person name="Vahala J."/>
            <person name="Wall K."/>
            <person name="Wessler S."/>
            <person name="Yang G."/>
            <person name="Yin T."/>
            <person name="Douglas C."/>
            <person name="Marra M."/>
            <person name="Sandberg G."/>
            <person name="Van de Peer Y."/>
            <person name="Rokhsar D."/>
        </authorList>
    </citation>
    <scope>NUCLEOTIDE SEQUENCE [LARGE SCALE GENOMIC DNA]</scope>
    <source>
        <strain evidence="3">cv. Nisqually</strain>
    </source>
</reference>
<organism evidence="2 3">
    <name type="scientific">Populus trichocarpa</name>
    <name type="common">Western balsam poplar</name>
    <name type="synonym">Populus balsamifera subsp. trichocarpa</name>
    <dbReference type="NCBI Taxonomy" id="3694"/>
    <lineage>
        <taxon>Eukaryota</taxon>
        <taxon>Viridiplantae</taxon>
        <taxon>Streptophyta</taxon>
        <taxon>Embryophyta</taxon>
        <taxon>Tracheophyta</taxon>
        <taxon>Spermatophyta</taxon>
        <taxon>Magnoliopsida</taxon>
        <taxon>eudicotyledons</taxon>
        <taxon>Gunneridae</taxon>
        <taxon>Pentapetalae</taxon>
        <taxon>rosids</taxon>
        <taxon>fabids</taxon>
        <taxon>Malpighiales</taxon>
        <taxon>Salicaceae</taxon>
        <taxon>Saliceae</taxon>
        <taxon>Populus</taxon>
    </lineage>
</organism>
<protein>
    <submittedName>
        <fullName evidence="2">Uncharacterized protein</fullName>
    </submittedName>
</protein>
<dbReference type="Proteomes" id="UP000006729">
    <property type="component" value="Chromosome 8"/>
</dbReference>
<dbReference type="AlphaFoldDB" id="A0A3N7G7F6"/>
<keyword evidence="3" id="KW-1185">Reference proteome</keyword>
<evidence type="ECO:0000256" key="1">
    <source>
        <dbReference type="SAM" id="MobiDB-lite"/>
    </source>
</evidence>
<dbReference type="EMBL" id="CM009297">
    <property type="protein sequence ID" value="RQO94691.1"/>
    <property type="molecule type" value="Genomic_DNA"/>
</dbReference>
<feature type="compositionally biased region" description="Polar residues" evidence="1">
    <location>
        <begin position="75"/>
        <end position="90"/>
    </location>
</feature>
<name>A0A3N7G7F6_POPTR</name>
<dbReference type="InParanoid" id="A0A3N7G7F6"/>
<feature type="region of interest" description="Disordered" evidence="1">
    <location>
        <begin position="65"/>
        <end position="124"/>
    </location>
</feature>
<feature type="compositionally biased region" description="Pro residues" evidence="1">
    <location>
        <begin position="92"/>
        <end position="106"/>
    </location>
</feature>
<evidence type="ECO:0000313" key="3">
    <source>
        <dbReference type="Proteomes" id="UP000006729"/>
    </source>
</evidence>
<accession>A0A3N7G7F6</accession>
<gene>
    <name evidence="2" type="ORF">POPTR_008G148266</name>
</gene>